<proteinExistence type="predicted"/>
<sequence>MNWLRKAMFLGLGMLCVAKETSERIINELVAKGEVSEEEAKKFVDELLQKGEEYRQEVKGFIRQEVEKLRGELGLVTKSEIDEIRERLDTLERKVESQ</sequence>
<reference evidence="1 2" key="2">
    <citation type="journal article" date="2010" name="Stand. Genomic Sci.">
        <title>Complete genome sequence of Syntrophothermus lipocalidus type strain (TGB-C1).</title>
        <authorList>
            <person name="Djao O.D."/>
            <person name="Zhang X."/>
            <person name="Lucas S."/>
            <person name="Lapidus A."/>
            <person name="Del Rio T.G."/>
            <person name="Nolan M."/>
            <person name="Tice H."/>
            <person name="Cheng J.F."/>
            <person name="Han C."/>
            <person name="Tapia R."/>
            <person name="Goodwin L."/>
            <person name="Pitluck S."/>
            <person name="Liolios K."/>
            <person name="Ivanova N."/>
            <person name="Mavromatis K."/>
            <person name="Mikhailova N."/>
            <person name="Ovchinnikova G."/>
            <person name="Pati A."/>
            <person name="Brambilla E."/>
            <person name="Chen A."/>
            <person name="Palaniappan K."/>
            <person name="Land M."/>
            <person name="Hauser L."/>
            <person name="Chang Y.J."/>
            <person name="Jeffries C.D."/>
            <person name="Rohde M."/>
            <person name="Sikorski J."/>
            <person name="Spring S."/>
            <person name="Goker M."/>
            <person name="Detter J.C."/>
            <person name="Woyke T."/>
            <person name="Bristow J."/>
            <person name="Eisen J.A."/>
            <person name="Markowitz V."/>
            <person name="Hugenholtz P."/>
            <person name="Kyrpides N.C."/>
            <person name="Klenk H.P."/>
        </authorList>
    </citation>
    <scope>NUCLEOTIDE SEQUENCE [LARGE SCALE GENOMIC DNA]</scope>
    <source>
        <strain evidence="2">DSM 12680 / TGB-C1</strain>
    </source>
</reference>
<dbReference type="AlphaFoldDB" id="D7CN78"/>
<dbReference type="Proteomes" id="UP000000378">
    <property type="component" value="Chromosome"/>
</dbReference>
<evidence type="ECO:0008006" key="3">
    <source>
        <dbReference type="Google" id="ProtNLM"/>
    </source>
</evidence>
<dbReference type="eggNOG" id="COG3937">
    <property type="taxonomic scope" value="Bacteria"/>
</dbReference>
<dbReference type="PANTHER" id="PTHR38664:SF1">
    <property type="entry name" value="SLR0058 PROTEIN"/>
    <property type="match status" value="1"/>
</dbReference>
<protein>
    <recommendedName>
        <fullName evidence="3">Polyhydroxyalkanoate synthesis regulator phasin</fullName>
    </recommendedName>
</protein>
<reference evidence="2" key="1">
    <citation type="journal article" date="2010" name="Stand. Genomic Sci.">
        <title>Complete genome sequence of Syntrophothermus lipocalidus type strain (TGB-C1T).</title>
        <authorList>
            <consortium name="US DOE Joint Genome Institute (JGI-PGF)"/>
            <person name="Djao O."/>
            <person name="Zhang X."/>
            <person name="Lucas S."/>
            <person name="Lapidus A."/>
            <person name="Glavina Del Rio T."/>
            <person name="Nolan M."/>
            <person name="Tice H."/>
            <person name="Cheng J."/>
            <person name="Han C."/>
            <person name="Tapia R."/>
            <person name="Goodwin L."/>
            <person name="Pitluck S."/>
            <person name="Liolios K."/>
            <person name="Ivanova N."/>
            <person name="Mavromatis K."/>
            <person name="Mikhailova N."/>
            <person name="Ovchinnikova G."/>
            <person name="Pati A."/>
            <person name="Brambilla E."/>
            <person name="Chen A."/>
            <person name="Palaniappan K."/>
            <person name="Land M."/>
            <person name="Hauser L."/>
            <person name="Chang Y."/>
            <person name="Jeffries C."/>
            <person name="Rohde M."/>
            <person name="Sikorski J."/>
            <person name="Spring S."/>
            <person name="Goker M."/>
            <person name="Detter J."/>
            <person name="Woyke T."/>
            <person name="Bristow J."/>
            <person name="Eisen J."/>
            <person name="Markowitz V."/>
            <person name="Hugenholtz P."/>
            <person name="Kyrpides N."/>
            <person name="Klenk H."/>
        </authorList>
    </citation>
    <scope>NUCLEOTIDE SEQUENCE [LARGE SCALE GENOMIC DNA]</scope>
    <source>
        <strain evidence="2">DSM 12680 / TGB-C1</strain>
    </source>
</reference>
<dbReference type="EMBL" id="CP002048">
    <property type="protein sequence ID" value="ADI02163.1"/>
    <property type="molecule type" value="Genomic_DNA"/>
</dbReference>
<dbReference type="KEGG" id="slp:Slip_1400"/>
<evidence type="ECO:0000313" key="1">
    <source>
        <dbReference type="EMBL" id="ADI02163.1"/>
    </source>
</evidence>
<accession>D7CN78</accession>
<organism evidence="1 2">
    <name type="scientific">Syntrophothermus lipocalidus (strain DSM 12680 / TGB-C1)</name>
    <dbReference type="NCBI Taxonomy" id="643648"/>
    <lineage>
        <taxon>Bacteria</taxon>
        <taxon>Bacillati</taxon>
        <taxon>Bacillota</taxon>
        <taxon>Clostridia</taxon>
        <taxon>Eubacteriales</taxon>
        <taxon>Syntrophomonadaceae</taxon>
        <taxon>Syntrophothermus</taxon>
    </lineage>
</organism>
<dbReference type="STRING" id="643648.Slip_1400"/>
<dbReference type="OrthoDB" id="191894at2"/>
<dbReference type="SUPFAM" id="SSF58113">
    <property type="entry name" value="Apolipoprotein A-I"/>
    <property type="match status" value="1"/>
</dbReference>
<dbReference type="NCBIfam" id="NF047773">
    <property type="entry name" value="phas_rel_Lepto"/>
    <property type="match status" value="1"/>
</dbReference>
<keyword evidence="2" id="KW-1185">Reference proteome</keyword>
<dbReference type="HOGENOM" id="CLU_131526_1_0_9"/>
<name>D7CN78_SYNLT</name>
<dbReference type="RefSeq" id="WP_013175565.1">
    <property type="nucleotide sequence ID" value="NC_014220.1"/>
</dbReference>
<dbReference type="InterPro" id="IPR008769">
    <property type="entry name" value="PhaF_PhaI"/>
</dbReference>
<evidence type="ECO:0000313" key="2">
    <source>
        <dbReference type="Proteomes" id="UP000000378"/>
    </source>
</evidence>
<gene>
    <name evidence="1" type="ordered locus">Slip_1400</name>
</gene>
<dbReference type="PANTHER" id="PTHR38664">
    <property type="entry name" value="SLR0058 PROTEIN"/>
    <property type="match status" value="1"/>
</dbReference>